<feature type="compositionally biased region" description="Basic residues" evidence="1">
    <location>
        <begin position="215"/>
        <end position="230"/>
    </location>
</feature>
<dbReference type="Gene3D" id="3.30.70.330">
    <property type="match status" value="1"/>
</dbReference>
<dbReference type="EMBL" id="BTSY01000005">
    <property type="protein sequence ID" value="GMT30041.1"/>
    <property type="molecule type" value="Genomic_DNA"/>
</dbReference>
<dbReference type="AlphaFoldDB" id="A0AAV5WDQ5"/>
<dbReference type="SUPFAM" id="SSF54928">
    <property type="entry name" value="RNA-binding domain, RBD"/>
    <property type="match status" value="1"/>
</dbReference>
<protein>
    <recommendedName>
        <fullName evidence="4">RRM domain-containing protein</fullName>
    </recommendedName>
</protein>
<reference evidence="2" key="1">
    <citation type="submission" date="2023-10" db="EMBL/GenBank/DDBJ databases">
        <title>Genome assembly of Pristionchus species.</title>
        <authorList>
            <person name="Yoshida K."/>
            <person name="Sommer R.J."/>
        </authorList>
    </citation>
    <scope>NUCLEOTIDE SEQUENCE</scope>
    <source>
        <strain evidence="2">RS5133</strain>
    </source>
</reference>
<dbReference type="GO" id="GO:0003676">
    <property type="term" value="F:nucleic acid binding"/>
    <property type="evidence" value="ECO:0007669"/>
    <property type="project" value="InterPro"/>
</dbReference>
<evidence type="ECO:0000313" key="2">
    <source>
        <dbReference type="EMBL" id="GMT30041.1"/>
    </source>
</evidence>
<dbReference type="InterPro" id="IPR035979">
    <property type="entry name" value="RBD_domain_sf"/>
</dbReference>
<evidence type="ECO:0008006" key="4">
    <source>
        <dbReference type="Google" id="ProtNLM"/>
    </source>
</evidence>
<accession>A0AAV5WDQ5</accession>
<keyword evidence="3" id="KW-1185">Reference proteome</keyword>
<sequence>VDDLARACRKNLQASLSITHCLTRNSKSPCDRLIHRMGAVLGAVVDANYGNTSHSLIANLYRTLDEMTARLIDNSSSIAFVHFARAFAVVLEESLQLLQQSRSCSSCSNIAQQQEQHPDPPTTLSPSAAVFTPRCETPVIDQISFPPSDTVSTPHHTPCTDERMCIQSAISSHPVDLLSLVIPVENSNKEAKHDAIIFDPSTATPVQQLQYLQQPRRRKNKGRKRSKAARRNRENDWPPPLGSHAPIDYDPKLDYSHEAIRDAVVIFGVPISVTATQLVHFLGRIGPVAELSWPIYTKDSNEYYAAAKYEDDAIATKAPAFLSGSRLDGVSVVVRPAKYWQTYDPKRVMFGKKRQEDEKESDNYGSIGFG</sequence>
<proteinExistence type="predicted"/>
<name>A0AAV5WDQ5_9BILA</name>
<gene>
    <name evidence="2" type="ORF">PFISCL1PPCAC_21338</name>
</gene>
<dbReference type="InterPro" id="IPR012677">
    <property type="entry name" value="Nucleotide-bd_a/b_plait_sf"/>
</dbReference>
<feature type="region of interest" description="Disordered" evidence="1">
    <location>
        <begin position="212"/>
        <end position="243"/>
    </location>
</feature>
<comment type="caution">
    <text evidence="2">The sequence shown here is derived from an EMBL/GenBank/DDBJ whole genome shotgun (WGS) entry which is preliminary data.</text>
</comment>
<organism evidence="2 3">
    <name type="scientific">Pristionchus fissidentatus</name>
    <dbReference type="NCBI Taxonomy" id="1538716"/>
    <lineage>
        <taxon>Eukaryota</taxon>
        <taxon>Metazoa</taxon>
        <taxon>Ecdysozoa</taxon>
        <taxon>Nematoda</taxon>
        <taxon>Chromadorea</taxon>
        <taxon>Rhabditida</taxon>
        <taxon>Rhabditina</taxon>
        <taxon>Diplogasteromorpha</taxon>
        <taxon>Diplogasteroidea</taxon>
        <taxon>Neodiplogasteridae</taxon>
        <taxon>Pristionchus</taxon>
    </lineage>
</organism>
<dbReference type="Proteomes" id="UP001432322">
    <property type="component" value="Unassembled WGS sequence"/>
</dbReference>
<feature type="non-terminal residue" evidence="2">
    <location>
        <position position="1"/>
    </location>
</feature>
<evidence type="ECO:0000313" key="3">
    <source>
        <dbReference type="Proteomes" id="UP001432322"/>
    </source>
</evidence>
<dbReference type="CDD" id="cd00590">
    <property type="entry name" value="RRM_SF"/>
    <property type="match status" value="1"/>
</dbReference>
<evidence type="ECO:0000256" key="1">
    <source>
        <dbReference type="SAM" id="MobiDB-lite"/>
    </source>
</evidence>